<evidence type="ECO:0000313" key="16">
    <source>
        <dbReference type="EMBL" id="AYC29404.1"/>
    </source>
</evidence>
<dbReference type="EMBL" id="CP032418">
    <property type="protein sequence ID" value="AYC29404.1"/>
    <property type="molecule type" value="Genomic_DNA"/>
</dbReference>
<keyword evidence="7 13" id="KW-0520">NAD</keyword>
<evidence type="ECO:0000256" key="6">
    <source>
        <dbReference type="ARBA" id="ARBA00023002"/>
    </source>
</evidence>
<dbReference type="EC" id="1.17.1.8" evidence="10 13"/>
<dbReference type="NCBIfam" id="TIGR00036">
    <property type="entry name" value="dapB"/>
    <property type="match status" value="1"/>
</dbReference>
<dbReference type="PANTHER" id="PTHR20836:SF0">
    <property type="entry name" value="4-HYDROXY-TETRAHYDRODIPICOLINATE REDUCTASE 1, CHLOROPLASTIC-RELATED"/>
    <property type="match status" value="1"/>
</dbReference>
<feature type="binding site" evidence="13">
    <location>
        <begin position="124"/>
        <end position="127"/>
    </location>
    <ligand>
        <name>NAD(+)</name>
        <dbReference type="ChEBI" id="CHEBI:57540"/>
    </ligand>
</feature>
<keyword evidence="6 13" id="KW-0560">Oxidoreductase</keyword>
<evidence type="ECO:0000256" key="5">
    <source>
        <dbReference type="ARBA" id="ARBA00022915"/>
    </source>
</evidence>
<gene>
    <name evidence="13" type="primary">dapB</name>
    <name evidence="16" type="ORF">D3873_05720</name>
</gene>
<accession>A0A385YSC2</accession>
<dbReference type="GO" id="GO:0008839">
    <property type="term" value="F:4-hydroxy-tetrahydrodipicolinate reductase"/>
    <property type="evidence" value="ECO:0007669"/>
    <property type="project" value="UniProtKB-UniRule"/>
</dbReference>
<keyword evidence="8 13" id="KW-0457">Lysine biosynthesis</keyword>
<feature type="domain" description="Dihydrodipicolinate reductase N-terminal" evidence="14">
    <location>
        <begin position="2"/>
        <end position="127"/>
    </location>
</feature>
<comment type="subunit">
    <text evidence="13">Homotetramer.</text>
</comment>
<evidence type="ECO:0000256" key="2">
    <source>
        <dbReference type="ARBA" id="ARBA00022490"/>
    </source>
</evidence>
<dbReference type="InterPro" id="IPR000846">
    <property type="entry name" value="DapB_N"/>
</dbReference>
<feature type="binding site" evidence="13">
    <location>
        <position position="40"/>
    </location>
    <ligand>
        <name>NADP(+)</name>
        <dbReference type="ChEBI" id="CHEBI:58349"/>
    </ligand>
</feature>
<comment type="similarity">
    <text evidence="1 13">Belongs to the DapB family.</text>
</comment>
<dbReference type="InterPro" id="IPR023940">
    <property type="entry name" value="DHDPR_bac"/>
</dbReference>
<dbReference type="GO" id="GO:0019877">
    <property type="term" value="P:diaminopimelate biosynthetic process"/>
    <property type="evidence" value="ECO:0007669"/>
    <property type="project" value="UniProtKB-UniRule"/>
</dbReference>
<protein>
    <recommendedName>
        <fullName evidence="10 13">4-hydroxy-tetrahydrodipicolinate reductase</fullName>
        <shortName evidence="13">HTPA reductase</shortName>
        <ecNumber evidence="10 13">1.17.1.8</ecNumber>
    </recommendedName>
</protein>
<dbReference type="GO" id="GO:0051287">
    <property type="term" value="F:NAD binding"/>
    <property type="evidence" value="ECO:0007669"/>
    <property type="project" value="UniProtKB-UniRule"/>
</dbReference>
<dbReference type="OrthoDB" id="9790352at2"/>
<evidence type="ECO:0000256" key="7">
    <source>
        <dbReference type="ARBA" id="ARBA00023027"/>
    </source>
</evidence>
<dbReference type="GO" id="GO:0005829">
    <property type="term" value="C:cytosol"/>
    <property type="evidence" value="ECO:0007669"/>
    <property type="project" value="TreeGrafter"/>
</dbReference>
<dbReference type="InterPro" id="IPR036291">
    <property type="entry name" value="NAD(P)-bd_dom_sf"/>
</dbReference>
<dbReference type="GO" id="GO:0050661">
    <property type="term" value="F:NADP binding"/>
    <property type="evidence" value="ECO:0007669"/>
    <property type="project" value="UniProtKB-UniRule"/>
</dbReference>
<dbReference type="PANTHER" id="PTHR20836">
    <property type="entry name" value="DIHYDRODIPICOLINATE REDUCTASE"/>
    <property type="match status" value="1"/>
</dbReference>
<comment type="catalytic activity">
    <reaction evidence="12 13">
        <text>(S)-2,3,4,5-tetrahydrodipicolinate + NAD(+) + H2O = (2S,4S)-4-hydroxy-2,3,4,5-tetrahydrodipicolinate + NADH + H(+)</text>
        <dbReference type="Rhea" id="RHEA:35323"/>
        <dbReference type="ChEBI" id="CHEBI:15377"/>
        <dbReference type="ChEBI" id="CHEBI:15378"/>
        <dbReference type="ChEBI" id="CHEBI:16845"/>
        <dbReference type="ChEBI" id="CHEBI:57540"/>
        <dbReference type="ChEBI" id="CHEBI:57945"/>
        <dbReference type="ChEBI" id="CHEBI:67139"/>
        <dbReference type="EC" id="1.17.1.8"/>
    </reaction>
</comment>
<reference evidence="17" key="1">
    <citation type="submission" date="2018-09" db="EMBL/GenBank/DDBJ databases">
        <authorList>
            <person name="Zhu H."/>
        </authorList>
    </citation>
    <scope>NUCLEOTIDE SEQUENCE [LARGE SCALE GENOMIC DNA]</scope>
    <source>
        <strain evidence="17">K2R23-3</strain>
    </source>
</reference>
<dbReference type="PROSITE" id="PS01298">
    <property type="entry name" value="DAPB"/>
    <property type="match status" value="1"/>
</dbReference>
<evidence type="ECO:0000256" key="13">
    <source>
        <dbReference type="HAMAP-Rule" id="MF_00102"/>
    </source>
</evidence>
<dbReference type="Gene3D" id="3.40.50.720">
    <property type="entry name" value="NAD(P)-binding Rossmann-like Domain"/>
    <property type="match status" value="1"/>
</dbReference>
<dbReference type="CDD" id="cd02274">
    <property type="entry name" value="DHDPR_N"/>
    <property type="match status" value="1"/>
</dbReference>
<comment type="catalytic activity">
    <reaction evidence="11 13">
        <text>(S)-2,3,4,5-tetrahydrodipicolinate + NADP(+) + H2O = (2S,4S)-4-hydroxy-2,3,4,5-tetrahydrodipicolinate + NADPH + H(+)</text>
        <dbReference type="Rhea" id="RHEA:35331"/>
        <dbReference type="ChEBI" id="CHEBI:15377"/>
        <dbReference type="ChEBI" id="CHEBI:15378"/>
        <dbReference type="ChEBI" id="CHEBI:16845"/>
        <dbReference type="ChEBI" id="CHEBI:57783"/>
        <dbReference type="ChEBI" id="CHEBI:58349"/>
        <dbReference type="ChEBI" id="CHEBI:67139"/>
        <dbReference type="EC" id="1.17.1.8"/>
    </reaction>
</comment>
<comment type="pathway">
    <text evidence="9 13">Amino-acid biosynthesis; L-lysine biosynthesis via DAP pathway; (S)-tetrahydrodipicolinate from L-aspartate: step 4/4.</text>
</comment>
<dbReference type="Proteomes" id="UP000265725">
    <property type="component" value="Chromosome"/>
</dbReference>
<comment type="caution">
    <text evidence="13">Was originally thought to be a dihydrodipicolinate reductase (DHDPR), catalyzing the conversion of dihydrodipicolinate to tetrahydrodipicolinate. However, it was shown in E.coli that the substrate of the enzymatic reaction is not dihydrodipicolinate (DHDP) but in fact (2S,4S)-4-hydroxy-2,3,4,5-tetrahydrodipicolinic acid (HTPA), the product released by the DapA-catalyzed reaction.</text>
</comment>
<dbReference type="SUPFAM" id="SSF51735">
    <property type="entry name" value="NAD(P)-binding Rossmann-fold domains"/>
    <property type="match status" value="1"/>
</dbReference>
<dbReference type="FunFam" id="3.30.360.10:FF:000009">
    <property type="entry name" value="4-hydroxy-tetrahydrodipicolinate reductase"/>
    <property type="match status" value="1"/>
</dbReference>
<dbReference type="Pfam" id="PF05173">
    <property type="entry name" value="DapB_C"/>
    <property type="match status" value="1"/>
</dbReference>
<name>A0A385YSC2_9BACL</name>
<dbReference type="InterPro" id="IPR022663">
    <property type="entry name" value="DapB_C"/>
</dbReference>
<evidence type="ECO:0000256" key="8">
    <source>
        <dbReference type="ARBA" id="ARBA00023154"/>
    </source>
</evidence>
<dbReference type="UniPathway" id="UPA00034">
    <property type="reaction ID" value="UER00018"/>
</dbReference>
<dbReference type="PIRSF" id="PIRSF000161">
    <property type="entry name" value="DHPR"/>
    <property type="match status" value="1"/>
</dbReference>
<sequence>MIRVALAGPRGRMGSEAVHTLMKNSSIDLVAVLDYKEIGKVLSETSIFPANYEIPVYNKIEELLQIEKPDVFLDLTTPESVYDHAEHCLTKQVKVVIGTTGMSEKQSSSLQKLSDENQTACIIAPNFALGAIMMMKFAKMAAAYFPDVEIIELHHDQKLDAPSGTATKTASLISEVRKPHQQGHPEEKEVLQGARGASYQGIPIHSVRLPGFTAHQKVIFGDTGQLLTIQHDSMSRQSFMSGIVFAIEKVMQTNDYIVGLENLLTEEGDLR</sequence>
<evidence type="ECO:0000259" key="14">
    <source>
        <dbReference type="Pfam" id="PF01113"/>
    </source>
</evidence>
<feature type="binding site" evidence="13">
    <location>
        <position position="155"/>
    </location>
    <ligand>
        <name>(S)-2,3,4,5-tetrahydrodipicolinate</name>
        <dbReference type="ChEBI" id="CHEBI:16845"/>
    </ligand>
</feature>
<dbReference type="Pfam" id="PF01113">
    <property type="entry name" value="DapB_N"/>
    <property type="match status" value="1"/>
</dbReference>
<dbReference type="GO" id="GO:0016726">
    <property type="term" value="F:oxidoreductase activity, acting on CH or CH2 groups, NAD or NADP as acceptor"/>
    <property type="evidence" value="ECO:0007669"/>
    <property type="project" value="UniProtKB-UniRule"/>
</dbReference>
<evidence type="ECO:0000256" key="9">
    <source>
        <dbReference type="ARBA" id="ARBA00037922"/>
    </source>
</evidence>
<evidence type="ECO:0000256" key="1">
    <source>
        <dbReference type="ARBA" id="ARBA00006642"/>
    </source>
</evidence>
<feature type="active site" description="Proton donor" evidence="13">
    <location>
        <position position="158"/>
    </location>
</feature>
<evidence type="ECO:0000256" key="10">
    <source>
        <dbReference type="ARBA" id="ARBA00038983"/>
    </source>
</evidence>
<keyword evidence="5 13" id="KW-0220">Diaminopimelate biosynthesis</keyword>
<feature type="binding site" evidence="13">
    <location>
        <begin position="98"/>
        <end position="100"/>
    </location>
    <ligand>
        <name>NAD(+)</name>
        <dbReference type="ChEBI" id="CHEBI:57540"/>
    </ligand>
</feature>
<evidence type="ECO:0000313" key="17">
    <source>
        <dbReference type="Proteomes" id="UP000265725"/>
    </source>
</evidence>
<comment type="function">
    <text evidence="13">Catalyzes the conversion of 4-hydroxy-tetrahydrodipicolinate (HTPA) to tetrahydrodipicolinate.</text>
</comment>
<dbReference type="RefSeq" id="WP_119883144.1">
    <property type="nucleotide sequence ID" value="NZ_CP032418.1"/>
</dbReference>
<dbReference type="KEGG" id="paek:D3873_05720"/>
<evidence type="ECO:0000256" key="11">
    <source>
        <dbReference type="ARBA" id="ARBA00049080"/>
    </source>
</evidence>
<feature type="binding site" evidence="13">
    <location>
        <begin position="164"/>
        <end position="165"/>
    </location>
    <ligand>
        <name>(S)-2,3,4,5-tetrahydrodipicolinate</name>
        <dbReference type="ChEBI" id="CHEBI:16845"/>
    </ligand>
</feature>
<keyword evidence="4 13" id="KW-0521">NADP</keyword>
<evidence type="ECO:0000256" key="3">
    <source>
        <dbReference type="ARBA" id="ARBA00022605"/>
    </source>
</evidence>
<dbReference type="GO" id="GO:0009089">
    <property type="term" value="P:lysine biosynthetic process via diaminopimelate"/>
    <property type="evidence" value="ECO:0007669"/>
    <property type="project" value="UniProtKB-UniRule"/>
</dbReference>
<proteinExistence type="inferred from homology"/>
<dbReference type="InterPro" id="IPR022664">
    <property type="entry name" value="DapB_N_CS"/>
</dbReference>
<keyword evidence="17" id="KW-1185">Reference proteome</keyword>
<dbReference type="AlphaFoldDB" id="A0A385YSC2"/>
<organism evidence="16 17">
    <name type="scientific">Paenisporosarcina cavernae</name>
    <dbReference type="NCBI Taxonomy" id="2320858"/>
    <lineage>
        <taxon>Bacteria</taxon>
        <taxon>Bacillati</taxon>
        <taxon>Bacillota</taxon>
        <taxon>Bacilli</taxon>
        <taxon>Bacillales</taxon>
        <taxon>Caryophanaceae</taxon>
        <taxon>Paenisporosarcina</taxon>
    </lineage>
</organism>
<feature type="domain" description="Dihydrodipicolinate reductase C-terminal" evidence="15">
    <location>
        <begin position="130"/>
        <end position="264"/>
    </location>
</feature>
<evidence type="ECO:0000256" key="12">
    <source>
        <dbReference type="ARBA" id="ARBA00049396"/>
    </source>
</evidence>
<feature type="binding site" evidence="13">
    <location>
        <position position="37"/>
    </location>
    <ligand>
        <name>NAD(+)</name>
        <dbReference type="ChEBI" id="CHEBI:57540"/>
    </ligand>
</feature>
<dbReference type="SUPFAM" id="SSF55347">
    <property type="entry name" value="Glyceraldehyde-3-phosphate dehydrogenase-like, C-terminal domain"/>
    <property type="match status" value="1"/>
</dbReference>
<evidence type="ECO:0000256" key="4">
    <source>
        <dbReference type="ARBA" id="ARBA00022857"/>
    </source>
</evidence>
<evidence type="ECO:0000259" key="15">
    <source>
        <dbReference type="Pfam" id="PF05173"/>
    </source>
</evidence>
<feature type="active site" description="Proton donor/acceptor" evidence="13">
    <location>
        <position position="154"/>
    </location>
</feature>
<keyword evidence="3 13" id="KW-0028">Amino-acid biosynthesis</keyword>
<feature type="binding site" evidence="13">
    <location>
        <begin position="8"/>
        <end position="13"/>
    </location>
    <ligand>
        <name>NAD(+)</name>
        <dbReference type="ChEBI" id="CHEBI:57540"/>
    </ligand>
</feature>
<comment type="subcellular location">
    <subcellularLocation>
        <location evidence="13">Cytoplasm</location>
    </subcellularLocation>
</comment>
<keyword evidence="2 13" id="KW-0963">Cytoplasm</keyword>
<dbReference type="Gene3D" id="3.30.360.10">
    <property type="entry name" value="Dihydrodipicolinate Reductase, domain 2"/>
    <property type="match status" value="1"/>
</dbReference>
<dbReference type="HAMAP" id="MF_00102">
    <property type="entry name" value="DapB"/>
    <property type="match status" value="1"/>
</dbReference>